<protein>
    <submittedName>
        <fullName evidence="2">Uncharacterized protein</fullName>
    </submittedName>
</protein>
<keyword evidence="1" id="KW-1133">Transmembrane helix</keyword>
<dbReference type="Proteomes" id="UP000187148">
    <property type="component" value="Plasmid p888-76-1"/>
</dbReference>
<organism evidence="2 3">
    <name type="scientific">Kosakonia cowanii JCM 10956 = DSM 18146</name>
    <dbReference type="NCBI Taxonomy" id="1300165"/>
    <lineage>
        <taxon>Bacteria</taxon>
        <taxon>Pseudomonadati</taxon>
        <taxon>Pseudomonadota</taxon>
        <taxon>Gammaproteobacteria</taxon>
        <taxon>Enterobacterales</taxon>
        <taxon>Enterobacteriaceae</taxon>
        <taxon>Kosakonia</taxon>
    </lineage>
</organism>
<reference evidence="2 3" key="1">
    <citation type="submission" date="2017-01" db="EMBL/GenBank/DDBJ databases">
        <authorList>
            <person name="Cao J.-M."/>
        </authorList>
    </citation>
    <scope>NUCLEOTIDE SEQUENCE [LARGE SCALE GENOMIC DNA]</scope>
    <source>
        <strain evidence="2 3">888-76</strain>
        <plasmid evidence="2 3">p888-76-1</plasmid>
    </source>
</reference>
<keyword evidence="2" id="KW-0614">Plasmid</keyword>
<evidence type="ECO:0000313" key="2">
    <source>
        <dbReference type="EMBL" id="APZ07809.1"/>
    </source>
</evidence>
<geneLocation type="plasmid" evidence="2 3">
    <name>p888-76-1</name>
</geneLocation>
<proteinExistence type="predicted"/>
<dbReference type="AlphaFoldDB" id="A0A830ZF83"/>
<sequence>MGRIKQKAEGVTTDLLRRAGVPEQQLHARMRKTGRGFLLASILFLIPLVALDNVPVAVKVGLQICYGLMVIAGVLLAFDEEKQPRR</sequence>
<evidence type="ECO:0000256" key="1">
    <source>
        <dbReference type="SAM" id="Phobius"/>
    </source>
</evidence>
<dbReference type="KEGG" id="kco:BWI95_22460"/>
<keyword evidence="1" id="KW-0812">Transmembrane</keyword>
<evidence type="ECO:0000313" key="3">
    <source>
        <dbReference type="Proteomes" id="UP000187148"/>
    </source>
</evidence>
<feature type="transmembrane region" description="Helical" evidence="1">
    <location>
        <begin position="36"/>
        <end position="54"/>
    </location>
</feature>
<feature type="transmembrane region" description="Helical" evidence="1">
    <location>
        <begin position="60"/>
        <end position="78"/>
    </location>
</feature>
<name>A0A830ZF83_9ENTR</name>
<dbReference type="EMBL" id="CP019446">
    <property type="protein sequence ID" value="APZ07809.1"/>
    <property type="molecule type" value="Genomic_DNA"/>
</dbReference>
<accession>A0A830ZF83</accession>
<keyword evidence="1" id="KW-0472">Membrane</keyword>
<gene>
    <name evidence="2" type="ORF">BWI95_22460</name>
</gene>
<keyword evidence="3" id="KW-1185">Reference proteome</keyword>